<dbReference type="SUPFAM" id="SSF46785">
    <property type="entry name" value="Winged helix' DNA-binding domain"/>
    <property type="match status" value="1"/>
</dbReference>
<sequence length="219" mass="23778">MSELSAQTDAFSSNAAPSSPLRRLAALGDVRHYRKGTILIHESDHGDTLFVVMEGRVKVFSTDSNGREITLGVIVAGDYFGEMALDGGPRSASVITLEPAVCSLVSRATLLAFIGQEPGFALDLLGKVIRRARSATNAVRNLAFTDVYGRITQLLTELAEPQPDGTALMRERMTQQDIASRVGCSREMVSRIMKDLEAGGYVGVRDRRIALLAKLPARW</sequence>
<dbReference type="OrthoDB" id="8565101at2"/>
<dbReference type="AlphaFoldDB" id="A0A368XHE3"/>
<reference evidence="6 7" key="1">
    <citation type="submission" date="2018-07" db="EMBL/GenBank/DDBJ databases">
        <title>Genomic Encyclopedia of Type Strains, Phase IV (KMG-IV): sequencing the most valuable type-strain genomes for metagenomic binning, comparative biology and taxonomic classification.</title>
        <authorList>
            <person name="Goeker M."/>
        </authorList>
    </citation>
    <scope>NUCLEOTIDE SEQUENCE [LARGE SCALE GENOMIC DNA]</scope>
    <source>
        <strain evidence="6 7">DSM 21634</strain>
    </source>
</reference>
<evidence type="ECO:0000256" key="1">
    <source>
        <dbReference type="ARBA" id="ARBA00023015"/>
    </source>
</evidence>
<dbReference type="SUPFAM" id="SSF51206">
    <property type="entry name" value="cAMP-binding domain-like"/>
    <property type="match status" value="1"/>
</dbReference>
<dbReference type="InterPro" id="IPR036390">
    <property type="entry name" value="WH_DNA-bd_sf"/>
</dbReference>
<keyword evidence="1" id="KW-0805">Transcription regulation</keyword>
<dbReference type="Gene3D" id="2.60.120.10">
    <property type="entry name" value="Jelly Rolls"/>
    <property type="match status" value="1"/>
</dbReference>
<dbReference type="InterPro" id="IPR012318">
    <property type="entry name" value="HTH_CRP"/>
</dbReference>
<keyword evidence="7" id="KW-1185">Reference proteome</keyword>
<dbReference type="Gene3D" id="1.10.10.10">
    <property type="entry name" value="Winged helix-like DNA-binding domain superfamily/Winged helix DNA-binding domain"/>
    <property type="match status" value="1"/>
</dbReference>
<dbReference type="EMBL" id="QPJK01000009">
    <property type="protein sequence ID" value="RCW67420.1"/>
    <property type="molecule type" value="Genomic_DNA"/>
</dbReference>
<evidence type="ECO:0000313" key="6">
    <source>
        <dbReference type="EMBL" id="RCW67420.1"/>
    </source>
</evidence>
<dbReference type="CDD" id="cd00038">
    <property type="entry name" value="CAP_ED"/>
    <property type="match status" value="1"/>
</dbReference>
<dbReference type="PRINTS" id="PR00103">
    <property type="entry name" value="CAMPKINASE"/>
</dbReference>
<dbReference type="GO" id="GO:0003677">
    <property type="term" value="F:DNA binding"/>
    <property type="evidence" value="ECO:0007669"/>
    <property type="project" value="UniProtKB-KW"/>
</dbReference>
<dbReference type="InterPro" id="IPR036388">
    <property type="entry name" value="WH-like_DNA-bd_sf"/>
</dbReference>
<proteinExistence type="predicted"/>
<dbReference type="InterPro" id="IPR014710">
    <property type="entry name" value="RmlC-like_jellyroll"/>
</dbReference>
<dbReference type="Pfam" id="PF00027">
    <property type="entry name" value="cNMP_binding"/>
    <property type="match status" value="1"/>
</dbReference>
<evidence type="ECO:0000256" key="2">
    <source>
        <dbReference type="ARBA" id="ARBA00023125"/>
    </source>
</evidence>
<comment type="caution">
    <text evidence="6">The sequence shown here is derived from an EMBL/GenBank/DDBJ whole genome shotgun (WGS) entry which is preliminary data.</text>
</comment>
<accession>A0A368XHE3</accession>
<dbReference type="GO" id="GO:0003700">
    <property type="term" value="F:DNA-binding transcription factor activity"/>
    <property type="evidence" value="ECO:0007669"/>
    <property type="project" value="TreeGrafter"/>
</dbReference>
<dbReference type="InterPro" id="IPR000595">
    <property type="entry name" value="cNMP-bd_dom"/>
</dbReference>
<dbReference type="InterPro" id="IPR050397">
    <property type="entry name" value="Env_Response_Regulators"/>
</dbReference>
<feature type="domain" description="Cyclic nucleotide-binding" evidence="4">
    <location>
        <begin position="31"/>
        <end position="115"/>
    </location>
</feature>
<dbReference type="CDD" id="cd00092">
    <property type="entry name" value="HTH_CRP"/>
    <property type="match status" value="1"/>
</dbReference>
<dbReference type="PANTHER" id="PTHR24567">
    <property type="entry name" value="CRP FAMILY TRANSCRIPTIONAL REGULATORY PROTEIN"/>
    <property type="match status" value="1"/>
</dbReference>
<gene>
    <name evidence="6" type="ORF">DES41_109143</name>
</gene>
<dbReference type="GO" id="GO:0005829">
    <property type="term" value="C:cytosol"/>
    <property type="evidence" value="ECO:0007669"/>
    <property type="project" value="TreeGrafter"/>
</dbReference>
<dbReference type="PANTHER" id="PTHR24567:SF68">
    <property type="entry name" value="DNA-BINDING TRANSCRIPTIONAL DUAL REGULATOR CRP"/>
    <property type="match status" value="1"/>
</dbReference>
<evidence type="ECO:0000313" key="7">
    <source>
        <dbReference type="Proteomes" id="UP000252884"/>
    </source>
</evidence>
<dbReference type="PROSITE" id="PS51063">
    <property type="entry name" value="HTH_CRP_2"/>
    <property type="match status" value="1"/>
</dbReference>
<feature type="domain" description="HTH crp-type" evidence="5">
    <location>
        <begin position="145"/>
        <end position="215"/>
    </location>
</feature>
<protein>
    <submittedName>
        <fullName evidence="6">CRP/FNR family cyclic AMP-dependent transcriptional regulator</fullName>
    </submittedName>
</protein>
<dbReference type="RefSeq" id="WP_056661471.1">
    <property type="nucleotide sequence ID" value="NZ_QPJK01000009.1"/>
</dbReference>
<keyword evidence="2" id="KW-0238">DNA-binding</keyword>
<name>A0A368XHE3_9BURK</name>
<evidence type="ECO:0000256" key="3">
    <source>
        <dbReference type="ARBA" id="ARBA00023163"/>
    </source>
</evidence>
<dbReference type="Pfam" id="PF13545">
    <property type="entry name" value="HTH_Crp_2"/>
    <property type="match status" value="1"/>
</dbReference>
<keyword evidence="3" id="KW-0804">Transcription</keyword>
<dbReference type="Proteomes" id="UP000252884">
    <property type="component" value="Unassembled WGS sequence"/>
</dbReference>
<dbReference type="PROSITE" id="PS50042">
    <property type="entry name" value="CNMP_BINDING_3"/>
    <property type="match status" value="1"/>
</dbReference>
<evidence type="ECO:0000259" key="4">
    <source>
        <dbReference type="PROSITE" id="PS50042"/>
    </source>
</evidence>
<evidence type="ECO:0000259" key="5">
    <source>
        <dbReference type="PROSITE" id="PS51063"/>
    </source>
</evidence>
<dbReference type="InterPro" id="IPR018490">
    <property type="entry name" value="cNMP-bd_dom_sf"/>
</dbReference>
<dbReference type="SMART" id="SM00100">
    <property type="entry name" value="cNMP"/>
    <property type="match status" value="1"/>
</dbReference>
<organism evidence="6 7">
    <name type="scientific">Pseudorhodoferax soli</name>
    <dbReference type="NCBI Taxonomy" id="545864"/>
    <lineage>
        <taxon>Bacteria</taxon>
        <taxon>Pseudomonadati</taxon>
        <taxon>Pseudomonadota</taxon>
        <taxon>Betaproteobacteria</taxon>
        <taxon>Burkholderiales</taxon>
        <taxon>Comamonadaceae</taxon>
    </lineage>
</organism>
<dbReference type="SMART" id="SM00419">
    <property type="entry name" value="HTH_CRP"/>
    <property type="match status" value="1"/>
</dbReference>